<dbReference type="EMBL" id="GEDG01023628">
    <property type="protein sequence ID" value="JAP16595.1"/>
    <property type="molecule type" value="Transcribed_RNA"/>
</dbReference>
<dbReference type="AlphaFoldDB" id="A0A0V0H8T0"/>
<proteinExistence type="predicted"/>
<name>A0A0V0H8T0_SOLCH</name>
<organism evidence="1">
    <name type="scientific">Solanum chacoense</name>
    <name type="common">Chaco potato</name>
    <dbReference type="NCBI Taxonomy" id="4108"/>
    <lineage>
        <taxon>Eukaryota</taxon>
        <taxon>Viridiplantae</taxon>
        <taxon>Streptophyta</taxon>
        <taxon>Embryophyta</taxon>
        <taxon>Tracheophyta</taxon>
        <taxon>Spermatophyta</taxon>
        <taxon>Magnoliopsida</taxon>
        <taxon>eudicotyledons</taxon>
        <taxon>Gunneridae</taxon>
        <taxon>Pentapetalae</taxon>
        <taxon>asterids</taxon>
        <taxon>lamiids</taxon>
        <taxon>Solanales</taxon>
        <taxon>Solanaceae</taxon>
        <taxon>Solanoideae</taxon>
        <taxon>Solaneae</taxon>
        <taxon>Solanum</taxon>
    </lineage>
</organism>
<protein>
    <submittedName>
        <fullName evidence="1">Putative ovule protein</fullName>
    </submittedName>
</protein>
<reference evidence="1" key="1">
    <citation type="submission" date="2015-12" db="EMBL/GenBank/DDBJ databases">
        <title>Gene expression during late stages of embryo sac development: a critical building block for successful pollen-pistil interactions.</title>
        <authorList>
            <person name="Liu Y."/>
            <person name="Joly V."/>
            <person name="Sabar M."/>
            <person name="Matton D.P."/>
        </authorList>
    </citation>
    <scope>NUCLEOTIDE SEQUENCE</scope>
</reference>
<sequence>MALDITLHPTLFSGNLIRLKFPYYPRNVPSPHSPPQTSPLNPIPIVPKTPPQTLSYPIPNILNFTPII</sequence>
<feature type="non-terminal residue" evidence="1">
    <location>
        <position position="68"/>
    </location>
</feature>
<evidence type="ECO:0000313" key="1">
    <source>
        <dbReference type="EMBL" id="JAP16595.1"/>
    </source>
</evidence>
<accession>A0A0V0H8T0</accession>